<dbReference type="PANTHER" id="PTHR11802">
    <property type="entry name" value="SERINE PROTEASE FAMILY S10 SERINE CARBOXYPEPTIDASE"/>
    <property type="match status" value="1"/>
</dbReference>
<evidence type="ECO:0000256" key="4">
    <source>
        <dbReference type="RuleBase" id="RU361156"/>
    </source>
</evidence>
<name>A0AAV2CA96_9ROSI</name>
<keyword evidence="4" id="KW-0121">Carboxypeptidase</keyword>
<protein>
    <recommendedName>
        <fullName evidence="4">Carboxypeptidase</fullName>
        <ecNumber evidence="4">3.4.16.-</ecNumber>
    </recommendedName>
</protein>
<keyword evidence="4" id="KW-0645">Protease</keyword>
<dbReference type="PROSITE" id="PS00131">
    <property type="entry name" value="CARBOXYPEPT_SER_SER"/>
    <property type="match status" value="1"/>
</dbReference>
<dbReference type="PRINTS" id="PR00724">
    <property type="entry name" value="CRBOXYPTASEC"/>
</dbReference>
<dbReference type="InterPro" id="IPR018202">
    <property type="entry name" value="Ser_caboxypep_ser_AS"/>
</dbReference>
<dbReference type="GO" id="GO:0005576">
    <property type="term" value="C:extracellular region"/>
    <property type="evidence" value="ECO:0007669"/>
    <property type="project" value="UniProtKB-SubCell"/>
</dbReference>
<comment type="subcellular location">
    <subcellularLocation>
        <location evidence="1">Secreted</location>
    </subcellularLocation>
</comment>
<dbReference type="InterPro" id="IPR001563">
    <property type="entry name" value="Peptidase_S10"/>
</dbReference>
<evidence type="ECO:0000256" key="2">
    <source>
        <dbReference type="ARBA" id="ARBA00009431"/>
    </source>
</evidence>
<proteinExistence type="inferred from homology"/>
<dbReference type="GO" id="GO:0006508">
    <property type="term" value="P:proteolysis"/>
    <property type="evidence" value="ECO:0007669"/>
    <property type="project" value="UniProtKB-KW"/>
</dbReference>
<dbReference type="EMBL" id="OZ034813">
    <property type="protein sequence ID" value="CAL1353424.1"/>
    <property type="molecule type" value="Genomic_DNA"/>
</dbReference>
<comment type="similarity">
    <text evidence="2 4">Belongs to the peptidase S10 family.</text>
</comment>
<dbReference type="GO" id="GO:0004185">
    <property type="term" value="F:serine-type carboxypeptidase activity"/>
    <property type="evidence" value="ECO:0007669"/>
    <property type="project" value="UniProtKB-UniRule"/>
</dbReference>
<organism evidence="5 6">
    <name type="scientific">Linum trigynum</name>
    <dbReference type="NCBI Taxonomy" id="586398"/>
    <lineage>
        <taxon>Eukaryota</taxon>
        <taxon>Viridiplantae</taxon>
        <taxon>Streptophyta</taxon>
        <taxon>Embryophyta</taxon>
        <taxon>Tracheophyta</taxon>
        <taxon>Spermatophyta</taxon>
        <taxon>Magnoliopsida</taxon>
        <taxon>eudicotyledons</taxon>
        <taxon>Gunneridae</taxon>
        <taxon>Pentapetalae</taxon>
        <taxon>rosids</taxon>
        <taxon>fabids</taxon>
        <taxon>Malpighiales</taxon>
        <taxon>Linaceae</taxon>
        <taxon>Linum</taxon>
    </lineage>
</organism>
<keyword evidence="6" id="KW-1185">Reference proteome</keyword>
<feature type="signal peptide" evidence="4">
    <location>
        <begin position="1"/>
        <end position="24"/>
    </location>
</feature>
<evidence type="ECO:0000256" key="3">
    <source>
        <dbReference type="ARBA" id="ARBA00022525"/>
    </source>
</evidence>
<dbReference type="PANTHER" id="PTHR11802:SF454">
    <property type="entry name" value="SERINE CARBOXYPEPTIDASE-LIKE 50"/>
    <property type="match status" value="1"/>
</dbReference>
<dbReference type="InterPro" id="IPR029058">
    <property type="entry name" value="AB_hydrolase_fold"/>
</dbReference>
<keyword evidence="4" id="KW-0732">Signal</keyword>
<accession>A0AAV2CA96</accession>
<sequence length="482" mass="53578">MTTNLLMLITLIISSSLTIQHSTASSTPPACPRRPDFPKEALPTKSGYLPISPNSTSAIFYTYYKAQQSPISPQPKPTPILIWLQGGPGCSSMLGNFFELGPYLVSECNPDSKNQTRVVLKPNPGSWNRIFDLLFFDNPIGSGFSIASDPGEVPKNQNTVAKHLYAALTGFLALDPDFMTRPVYITGESYAGKFIPSIGYHILKRNEELPVSKRVNLAGIAIGNGMTDPVIQVTTHAATAYFLGLINERQRNEVEKVQTKAVKLVEAKKWRQAARARNRVLRLVKKLTGLATDFDFTRKQPYKTGLVTRFLRSKDVKRKLGARESIEFVGCNRTIRSGFRGEVMKSVKRKVEVLVRKVGKVLLYQGSYDLRDSVASSEAWIKTMKWDGLERFLVAERKVWRVLGNGDLAGYVQSYGGLSHVVVLGAGHMVQADQGVNSQAMIEDWVLERGLFGGEEEGKDLLSSELKESNVRNICCNKYIVH</sequence>
<dbReference type="Pfam" id="PF00450">
    <property type="entry name" value="Peptidase_S10"/>
    <property type="match status" value="1"/>
</dbReference>
<dbReference type="Gene3D" id="3.40.50.1820">
    <property type="entry name" value="alpha/beta hydrolase"/>
    <property type="match status" value="1"/>
</dbReference>
<gene>
    <name evidence="5" type="ORF">LTRI10_LOCUS1325</name>
</gene>
<keyword evidence="4" id="KW-0378">Hydrolase</keyword>
<evidence type="ECO:0000313" key="6">
    <source>
        <dbReference type="Proteomes" id="UP001497516"/>
    </source>
</evidence>
<evidence type="ECO:0000256" key="1">
    <source>
        <dbReference type="ARBA" id="ARBA00004613"/>
    </source>
</evidence>
<dbReference type="SUPFAM" id="SSF53474">
    <property type="entry name" value="alpha/beta-Hydrolases"/>
    <property type="match status" value="1"/>
</dbReference>
<dbReference type="EC" id="3.4.16.-" evidence="4"/>
<feature type="chain" id="PRO_5043110005" description="Carboxypeptidase" evidence="4">
    <location>
        <begin position="25"/>
        <end position="482"/>
    </location>
</feature>
<dbReference type="Proteomes" id="UP001497516">
    <property type="component" value="Chromosome 1"/>
</dbReference>
<keyword evidence="3" id="KW-0964">Secreted</keyword>
<dbReference type="AlphaFoldDB" id="A0AAV2CA96"/>
<reference evidence="5 6" key="1">
    <citation type="submission" date="2024-04" db="EMBL/GenBank/DDBJ databases">
        <authorList>
            <person name="Fracassetti M."/>
        </authorList>
    </citation>
    <scope>NUCLEOTIDE SEQUENCE [LARGE SCALE GENOMIC DNA]</scope>
</reference>
<evidence type="ECO:0000313" key="5">
    <source>
        <dbReference type="EMBL" id="CAL1353424.1"/>
    </source>
</evidence>